<dbReference type="Proteomes" id="UP000192328">
    <property type="component" value="Unassembled WGS sequence"/>
</dbReference>
<accession>A0AC61PIP3</accession>
<proteinExistence type="predicted"/>
<protein>
    <submittedName>
        <fullName evidence="1">2-aminoadipate transaminase</fullName>
    </submittedName>
</protein>
<evidence type="ECO:0000313" key="2">
    <source>
        <dbReference type="Proteomes" id="UP000192328"/>
    </source>
</evidence>
<gene>
    <name evidence="1" type="ORF">SAMN06297397_0617</name>
</gene>
<reference evidence="1" key="1">
    <citation type="submission" date="2017-04" db="EMBL/GenBank/DDBJ databases">
        <authorList>
            <person name="Varghese N."/>
            <person name="Submissions S."/>
        </authorList>
    </citation>
    <scope>NUCLEOTIDE SEQUENCE</scope>
    <source>
        <strain evidence="1">WTE2008</strain>
    </source>
</reference>
<sequence length="394" mass="43783">MDISSIRYAHRFDHVTGSAIREIFKVIAQPGMISFAGGNPSLDALPDRQVDELAHYVLEKDGKALLQYGATEGYPPFVESLKKYVENQLGVDIPAVLPVTGSTQAMDLLCKALIDPGDTVLVENPSFLGNLQCLKLYQANLVALESDDQGLIPEDLEKKIRQYHPKLLYTIPTFQNPTGKTLPEERRKAVAELANQYGMVVAEDDPYRDLRYEGTPFHSIKYYDRNGWVMFLGSFSKNISPGLRVGFIAGDPGIIRKCTVGKQSTDVHSANLNQAIVDQYLRRNLLPGHISSICDGYKSKMQLMLKALENFPEDVAFTRPQGGLFIWAELPGHMDTVSLLSKAVDRKVAYVPGTYFCVDGGHLNTLRLNFSNSTPEQIVSGMNVLNDLIRSELK</sequence>
<comment type="caution">
    <text evidence="1">The sequence shown here is derived from an EMBL/GenBank/DDBJ whole genome shotgun (WGS) entry which is preliminary data.</text>
</comment>
<organism evidence="1 2">
    <name type="scientific">Aristaeella lactis</name>
    <dbReference type="NCBI Taxonomy" id="3046383"/>
    <lineage>
        <taxon>Bacteria</taxon>
        <taxon>Bacillati</taxon>
        <taxon>Bacillota</taxon>
        <taxon>Clostridia</taxon>
        <taxon>Eubacteriales</taxon>
        <taxon>Aristaeellaceae</taxon>
        <taxon>Aristaeella</taxon>
    </lineage>
</organism>
<evidence type="ECO:0000313" key="1">
    <source>
        <dbReference type="EMBL" id="SMC39774.1"/>
    </source>
</evidence>
<name>A0AC61PIP3_9FIRM</name>
<keyword evidence="2" id="KW-1185">Reference proteome</keyword>
<dbReference type="EMBL" id="FWXZ01000001">
    <property type="protein sequence ID" value="SMC39774.1"/>
    <property type="molecule type" value="Genomic_DNA"/>
</dbReference>